<dbReference type="InterPro" id="IPR010998">
    <property type="entry name" value="Integrase_recombinase_N"/>
</dbReference>
<name>A0ABS2HL42_9VIBR</name>
<dbReference type="PROSITE" id="PS51898">
    <property type="entry name" value="TYR_RECOMBINASE"/>
    <property type="match status" value="1"/>
</dbReference>
<dbReference type="PANTHER" id="PTHR30629:SF2">
    <property type="entry name" value="PROPHAGE INTEGRASE INTS-RELATED"/>
    <property type="match status" value="1"/>
</dbReference>
<dbReference type="EMBL" id="JAFEUM010000009">
    <property type="protein sequence ID" value="MBM7038208.1"/>
    <property type="molecule type" value="Genomic_DNA"/>
</dbReference>
<evidence type="ECO:0000256" key="3">
    <source>
        <dbReference type="ARBA" id="ARBA00023125"/>
    </source>
</evidence>
<dbReference type="InterPro" id="IPR002104">
    <property type="entry name" value="Integrase_catalytic"/>
</dbReference>
<reference evidence="6 7" key="1">
    <citation type="submission" date="2021-02" db="EMBL/GenBank/DDBJ databases">
        <authorList>
            <person name="Park J.-S."/>
        </authorList>
    </citation>
    <scope>NUCLEOTIDE SEQUENCE [LARGE SCALE GENOMIC DNA]</scope>
    <source>
        <strain evidence="6 7">188UL20-2</strain>
    </source>
</reference>
<dbReference type="RefSeq" id="WP_205159678.1">
    <property type="nucleotide sequence ID" value="NZ_JAFEUM010000009.1"/>
</dbReference>
<accession>A0ABS2HL42</accession>
<keyword evidence="7" id="KW-1185">Reference proteome</keyword>
<evidence type="ECO:0000313" key="6">
    <source>
        <dbReference type="EMBL" id="MBM7038208.1"/>
    </source>
</evidence>
<sequence>MNNKQLDALIRAGNDVREALGGGLYFRIACKTPSWVVRYTIAGKRSQIALPKAYPRMSIRDAKRAALEIVENAKQGIDPKSERKKAELAEIRTVDQLFEDWYQSYLLKHFKNPQIPARYYRKEMKRHIGVMTIKDVTPQHIRRIVDDIVSSDRLSIANKTLLYAKQMFNHAIKLNLTSYNPAQAFTPKDAGGSERSRTRALSLSDIEYAFKIFREQHHIFTRDNYLACCLLLCLGCRKGELISTRWEDFDFEEAIWSCIPNKRKSTQSTEPIDIPLSPQVISWLEELKVRAAGSDYVFPSRRQSKRRAYISDDTLNHALAKMFGTKVDGNKQPYPNMLPKIEPFTVHDLRRTCRSLLAELGTPEHIAERCLNHKVQGLVGIYDRHNYFNERQEALRNLSALVAPFL</sequence>
<proteinExistence type="inferred from homology"/>
<dbReference type="Proteomes" id="UP000809621">
    <property type="component" value="Unassembled WGS sequence"/>
</dbReference>
<dbReference type="Gene3D" id="1.10.443.10">
    <property type="entry name" value="Intergrase catalytic core"/>
    <property type="match status" value="1"/>
</dbReference>
<feature type="domain" description="Tyr recombinase" evidence="5">
    <location>
        <begin position="196"/>
        <end position="397"/>
    </location>
</feature>
<keyword evidence="4" id="KW-0233">DNA recombination</keyword>
<dbReference type="InterPro" id="IPR011010">
    <property type="entry name" value="DNA_brk_join_enz"/>
</dbReference>
<evidence type="ECO:0000259" key="5">
    <source>
        <dbReference type="PROSITE" id="PS51898"/>
    </source>
</evidence>
<dbReference type="Gene3D" id="3.30.160.390">
    <property type="entry name" value="Integrase, DNA-binding domain"/>
    <property type="match status" value="1"/>
</dbReference>
<evidence type="ECO:0000256" key="2">
    <source>
        <dbReference type="ARBA" id="ARBA00022908"/>
    </source>
</evidence>
<protein>
    <submittedName>
        <fullName evidence="6">Tyrosine-type recombinase/integrase</fullName>
    </submittedName>
</protein>
<comment type="similarity">
    <text evidence="1">Belongs to the 'phage' integrase family.</text>
</comment>
<dbReference type="InterPro" id="IPR025166">
    <property type="entry name" value="Integrase_DNA_bind_dom"/>
</dbReference>
<dbReference type="InterPro" id="IPR050808">
    <property type="entry name" value="Phage_Integrase"/>
</dbReference>
<gene>
    <name evidence="6" type="ORF">JQC93_17580</name>
</gene>
<evidence type="ECO:0000313" key="7">
    <source>
        <dbReference type="Proteomes" id="UP000809621"/>
    </source>
</evidence>
<comment type="caution">
    <text evidence="6">The sequence shown here is derived from an EMBL/GenBank/DDBJ whole genome shotgun (WGS) entry which is preliminary data.</text>
</comment>
<keyword evidence="2" id="KW-0229">DNA integration</keyword>
<dbReference type="SUPFAM" id="SSF56349">
    <property type="entry name" value="DNA breaking-rejoining enzymes"/>
    <property type="match status" value="1"/>
</dbReference>
<dbReference type="Gene3D" id="1.10.150.130">
    <property type="match status" value="1"/>
</dbReference>
<dbReference type="Pfam" id="PF00589">
    <property type="entry name" value="Phage_integrase"/>
    <property type="match status" value="1"/>
</dbReference>
<dbReference type="InterPro" id="IPR013762">
    <property type="entry name" value="Integrase-like_cat_sf"/>
</dbReference>
<dbReference type="Pfam" id="PF22022">
    <property type="entry name" value="Phage_int_M"/>
    <property type="match status" value="1"/>
</dbReference>
<dbReference type="PANTHER" id="PTHR30629">
    <property type="entry name" value="PROPHAGE INTEGRASE"/>
    <property type="match status" value="1"/>
</dbReference>
<keyword evidence="3" id="KW-0238">DNA-binding</keyword>
<dbReference type="InterPro" id="IPR038488">
    <property type="entry name" value="Integrase_DNA-bd_sf"/>
</dbReference>
<organism evidence="6 7">
    <name type="scientific">Vibrio ulleungensis</name>
    <dbReference type="NCBI Taxonomy" id="2807619"/>
    <lineage>
        <taxon>Bacteria</taxon>
        <taxon>Pseudomonadati</taxon>
        <taxon>Pseudomonadota</taxon>
        <taxon>Gammaproteobacteria</taxon>
        <taxon>Vibrionales</taxon>
        <taxon>Vibrionaceae</taxon>
        <taxon>Vibrio</taxon>
    </lineage>
</organism>
<dbReference type="InterPro" id="IPR053876">
    <property type="entry name" value="Phage_int_M"/>
</dbReference>
<dbReference type="Pfam" id="PF13356">
    <property type="entry name" value="Arm-DNA-bind_3"/>
    <property type="match status" value="1"/>
</dbReference>
<dbReference type="CDD" id="cd00801">
    <property type="entry name" value="INT_P4_C"/>
    <property type="match status" value="1"/>
</dbReference>
<evidence type="ECO:0000256" key="4">
    <source>
        <dbReference type="ARBA" id="ARBA00023172"/>
    </source>
</evidence>
<evidence type="ECO:0000256" key="1">
    <source>
        <dbReference type="ARBA" id="ARBA00008857"/>
    </source>
</evidence>